<evidence type="ECO:0008006" key="7">
    <source>
        <dbReference type="Google" id="ProtNLM"/>
    </source>
</evidence>
<feature type="compositionally biased region" description="Polar residues" evidence="2">
    <location>
        <begin position="80"/>
        <end position="89"/>
    </location>
</feature>
<evidence type="ECO:0000313" key="6">
    <source>
        <dbReference type="Proteomes" id="UP000629468"/>
    </source>
</evidence>
<dbReference type="GO" id="GO:0005829">
    <property type="term" value="C:cytosol"/>
    <property type="evidence" value="ECO:0007669"/>
    <property type="project" value="TreeGrafter"/>
</dbReference>
<dbReference type="InterPro" id="IPR041677">
    <property type="entry name" value="DNA2/NAM7_AAA_11"/>
</dbReference>
<name>A0A8H7C188_AGABI</name>
<dbReference type="Gene3D" id="3.40.50.300">
    <property type="entry name" value="P-loop containing nucleotide triphosphate hydrolases"/>
    <property type="match status" value="2"/>
</dbReference>
<dbReference type="Proteomes" id="UP000629468">
    <property type="component" value="Unassembled WGS sequence"/>
</dbReference>
<evidence type="ECO:0000313" key="5">
    <source>
        <dbReference type="EMBL" id="KAF7759739.1"/>
    </source>
</evidence>
<organism evidence="5 6">
    <name type="scientific">Agaricus bisporus var. burnettii</name>
    <dbReference type="NCBI Taxonomy" id="192524"/>
    <lineage>
        <taxon>Eukaryota</taxon>
        <taxon>Fungi</taxon>
        <taxon>Dikarya</taxon>
        <taxon>Basidiomycota</taxon>
        <taxon>Agaricomycotina</taxon>
        <taxon>Agaricomycetes</taxon>
        <taxon>Agaricomycetidae</taxon>
        <taxon>Agaricales</taxon>
        <taxon>Agaricineae</taxon>
        <taxon>Agaricaceae</taxon>
        <taxon>Agaricus</taxon>
    </lineage>
</organism>
<evidence type="ECO:0000256" key="1">
    <source>
        <dbReference type="ARBA" id="ARBA00023158"/>
    </source>
</evidence>
<dbReference type="GO" id="GO:0003723">
    <property type="term" value="F:RNA binding"/>
    <property type="evidence" value="ECO:0007669"/>
    <property type="project" value="InterPro"/>
</dbReference>
<dbReference type="PANTHER" id="PTHR10887:SF322">
    <property type="entry name" value="HELICASE MOV-10"/>
    <property type="match status" value="1"/>
</dbReference>
<evidence type="ECO:0000256" key="2">
    <source>
        <dbReference type="SAM" id="MobiDB-lite"/>
    </source>
</evidence>
<feature type="domain" description="DNA2/NAM7 helicase helicase" evidence="3">
    <location>
        <begin position="400"/>
        <end position="503"/>
    </location>
</feature>
<accession>A0A8H7C188</accession>
<evidence type="ECO:0000259" key="4">
    <source>
        <dbReference type="Pfam" id="PF13087"/>
    </source>
</evidence>
<reference evidence="5 6" key="1">
    <citation type="journal article" name="Sci. Rep.">
        <title>Telomere-to-telomere assembled and centromere annotated genomes of the two main subspecies of the button mushroom Agaricus bisporus reveal especially polymorphic chromosome ends.</title>
        <authorList>
            <person name="Sonnenberg A.S.M."/>
            <person name="Sedaghat-Telgerd N."/>
            <person name="Lavrijssen B."/>
            <person name="Ohm R.A."/>
            <person name="Hendrickx P.M."/>
            <person name="Scholtmeijer K."/>
            <person name="Baars J.J.P."/>
            <person name="van Peer A."/>
        </authorList>
    </citation>
    <scope>NUCLEOTIDE SEQUENCE [LARGE SCALE GENOMIC DNA]</scope>
    <source>
        <strain evidence="5 6">H119_p4</strain>
    </source>
</reference>
<dbReference type="InterPro" id="IPR045055">
    <property type="entry name" value="DNA2/NAM7-like"/>
</dbReference>
<dbReference type="PANTHER" id="PTHR10887">
    <property type="entry name" value="DNA2/NAM7 HELICASE FAMILY"/>
    <property type="match status" value="1"/>
</dbReference>
<dbReference type="AlphaFoldDB" id="A0A8H7C188"/>
<dbReference type="CDD" id="cd18038">
    <property type="entry name" value="DEXXQc_Helz-like"/>
    <property type="match status" value="1"/>
</dbReference>
<dbReference type="EMBL" id="JABXXO010000016">
    <property type="protein sequence ID" value="KAF7759739.1"/>
    <property type="molecule type" value="Genomic_DNA"/>
</dbReference>
<dbReference type="InterPro" id="IPR047187">
    <property type="entry name" value="SF1_C_Upf1"/>
</dbReference>
<protein>
    <recommendedName>
        <fullName evidence="7">RNA helicase</fullName>
    </recommendedName>
</protein>
<dbReference type="GO" id="GO:0035194">
    <property type="term" value="P:regulatory ncRNA-mediated post-transcriptional gene silencing"/>
    <property type="evidence" value="ECO:0007669"/>
    <property type="project" value="TreeGrafter"/>
</dbReference>
<dbReference type="InterPro" id="IPR041679">
    <property type="entry name" value="DNA2/NAM7-like_C"/>
</dbReference>
<dbReference type="CDD" id="cd18808">
    <property type="entry name" value="SF1_C_Upf1"/>
    <property type="match status" value="1"/>
</dbReference>
<evidence type="ECO:0000259" key="3">
    <source>
        <dbReference type="Pfam" id="PF13086"/>
    </source>
</evidence>
<keyword evidence="1" id="KW-0943">RNA-mediated gene silencing</keyword>
<dbReference type="SUPFAM" id="SSF52540">
    <property type="entry name" value="P-loop containing nucleoside triphosphate hydrolases"/>
    <property type="match status" value="1"/>
</dbReference>
<feature type="domain" description="DNA2/NAM7 helicase-like C-terminal" evidence="4">
    <location>
        <begin position="638"/>
        <end position="842"/>
    </location>
</feature>
<dbReference type="InterPro" id="IPR027417">
    <property type="entry name" value="P-loop_NTPase"/>
</dbReference>
<dbReference type="GO" id="GO:0032574">
    <property type="term" value="F:5'-3' RNA helicase activity"/>
    <property type="evidence" value="ECO:0007669"/>
    <property type="project" value="InterPro"/>
</dbReference>
<feature type="compositionally biased region" description="Basic and acidic residues" evidence="2">
    <location>
        <begin position="102"/>
        <end position="113"/>
    </location>
</feature>
<gene>
    <name evidence="5" type="ORF">Agabi119p4_11434</name>
</gene>
<feature type="region of interest" description="Disordered" evidence="2">
    <location>
        <begin position="50"/>
        <end position="124"/>
    </location>
</feature>
<proteinExistence type="predicted"/>
<dbReference type="InterPro" id="IPR026122">
    <property type="entry name" value="MOV-10/SDE3_DEXXQ/H-box"/>
</dbReference>
<sequence>MDPYSPPFSPTAYGSPTISYANQSTFYPQDPAPIPVDDVQYDPNIHPYWRDRVVPRPGFKSSRALGPTPESSRIVIKNPNKLNQSSKQQLLPPRSYAVSKKQSQDKNEIKAKSPDSSPTISAKHGLDRYAPSFVPQSLRNIQRAFYQLEPLPPVPRFPPPNYSSTFLLPHLTEEKEPQLLSKPPPPSDEKKPLEPNCYHEHWSPILQAEVDCLCAQRSNTVLWKVKDDLKLTQWKRQEFSLVVPGLRENHPRLEAGDLVKMRQVVAAQNPHIEPFFGTGVAFEARVIVSQKREGVVHLYCPTLQEYIQNYFSGIALYLAQTDNHIPFQLPLIFNISFLVNAHPFCLMDVAVADISSALNVETENNLTARWLFPTVKNFLNFPPRRIPDANNGLRWNDKDLNEEQKSAVTSIALRQWPVPFLISGPAGTGKTKTIVETVLQILAVQPDACILLCAPSNPATDTLLLRLRNSLKPSEMLRLNDHGRPFNHVPSKLLQFCYIDSAENKFGIPPFRELMKYRVVVCSCVDANILTEAQCTNRTLMRLEDEIMGSIHPHSTTRTPAKPHWTHLLIDEAAQGSEPELCIPINVVTIDAPGPSTMPMSESIQPQLILCGDRYQLGPIVSSDEARKDELDLSLLQRLFERPLYANEAATTEYFRPCAHLRRNYRSHPAILMPPSTLFYNDTLLPCATNGRISWSNLPDQRLPVKIIGCESDEECIAEKSTWYNLGEIEVILSVVKSLLKEGSSCDPPLRTRNVGIISPFRAQVWKLREILREEGLRDVDVGTVEDWQGRENRVIIISCVRSQARFLEDDFQKGLGLFKEAKRMNVAITRAKELLVVIGNPQRLQEDPYWKSYLQFALRNNLYEGPQLNLEVDGNYIAKLEAALLHEGSDAVVDPEKIGVVIAGIVAGEVLRE</sequence>
<dbReference type="Pfam" id="PF13087">
    <property type="entry name" value="AAA_12"/>
    <property type="match status" value="1"/>
</dbReference>
<dbReference type="Pfam" id="PF13086">
    <property type="entry name" value="AAA_11"/>
    <property type="match status" value="1"/>
</dbReference>
<comment type="caution">
    <text evidence="5">The sequence shown here is derived from an EMBL/GenBank/DDBJ whole genome shotgun (WGS) entry which is preliminary data.</text>
</comment>